<dbReference type="GO" id="GO:0005737">
    <property type="term" value="C:cytoplasm"/>
    <property type="evidence" value="ECO:0007669"/>
    <property type="project" value="UniProtKB-SubCell"/>
</dbReference>
<sequence>MDEKGKAPDKFRRELEDLKERLLKMALLAEEALDRSIKALMTRDASLAREVIRGDKAINDIEEELDAACVKIVALYQPVAIDLRQVMAIDHLIVELERLGDLAVNIAEEVLNLEHLPVVEYHQDLPRMTRIVQSMIRDSLRAFLTKDAVLAHEVCKQDNEVDYLDRALIQELLEFMGRSKEAVAIGLSQITVVRNLERAGDHATNIAEQVVYMVEGESVRHRCQG</sequence>
<dbReference type="GO" id="GO:0006817">
    <property type="term" value="P:phosphate ion transport"/>
    <property type="evidence" value="ECO:0007669"/>
    <property type="project" value="UniProtKB-KW"/>
</dbReference>
<keyword evidence="4 8" id="KW-0813">Transport</keyword>
<dbReference type="InterPro" id="IPR028366">
    <property type="entry name" value="PhoU"/>
</dbReference>
<dbReference type="PIRSF" id="PIRSF003107">
    <property type="entry name" value="PhoU"/>
    <property type="match status" value="1"/>
</dbReference>
<comment type="subunit">
    <text evidence="3 8">Homodimer.</text>
</comment>
<dbReference type="NCBIfam" id="TIGR02135">
    <property type="entry name" value="phoU_full"/>
    <property type="match status" value="1"/>
</dbReference>
<dbReference type="SUPFAM" id="SSF109755">
    <property type="entry name" value="PhoU-like"/>
    <property type="match status" value="1"/>
</dbReference>
<dbReference type="GO" id="GO:0030643">
    <property type="term" value="P:intracellular phosphate ion homeostasis"/>
    <property type="evidence" value="ECO:0007669"/>
    <property type="project" value="InterPro"/>
</dbReference>
<name>A0A7C3Z0U6_9BACT</name>
<comment type="similarity">
    <text evidence="2 8">Belongs to the PhoU family.</text>
</comment>
<evidence type="ECO:0000256" key="3">
    <source>
        <dbReference type="ARBA" id="ARBA00011738"/>
    </source>
</evidence>
<dbReference type="PANTHER" id="PTHR42930">
    <property type="entry name" value="PHOSPHATE-SPECIFIC TRANSPORT SYSTEM ACCESSORY PROTEIN PHOU"/>
    <property type="match status" value="1"/>
</dbReference>
<evidence type="ECO:0000256" key="7">
    <source>
        <dbReference type="ARBA" id="ARBA00056181"/>
    </source>
</evidence>
<dbReference type="EMBL" id="DTMF01000159">
    <property type="protein sequence ID" value="HGF33989.1"/>
    <property type="molecule type" value="Genomic_DNA"/>
</dbReference>
<comment type="function">
    <text evidence="7 8">Plays a role in the regulation of phosphate uptake.</text>
</comment>
<dbReference type="InterPro" id="IPR038078">
    <property type="entry name" value="PhoU-like_sf"/>
</dbReference>
<evidence type="ECO:0000256" key="5">
    <source>
        <dbReference type="ARBA" id="ARBA00022490"/>
    </source>
</evidence>
<keyword evidence="6 8" id="KW-0592">Phosphate transport</keyword>
<evidence type="ECO:0000256" key="6">
    <source>
        <dbReference type="ARBA" id="ARBA00022592"/>
    </source>
</evidence>
<organism evidence="10">
    <name type="scientific">Desulfobacca acetoxidans</name>
    <dbReference type="NCBI Taxonomy" id="60893"/>
    <lineage>
        <taxon>Bacteria</taxon>
        <taxon>Pseudomonadati</taxon>
        <taxon>Thermodesulfobacteriota</taxon>
        <taxon>Desulfobaccia</taxon>
        <taxon>Desulfobaccales</taxon>
        <taxon>Desulfobaccaceae</taxon>
        <taxon>Desulfobacca</taxon>
    </lineage>
</organism>
<comment type="caution">
    <text evidence="10">The sequence shown here is derived from an EMBL/GenBank/DDBJ whole genome shotgun (WGS) entry which is preliminary data.</text>
</comment>
<evidence type="ECO:0000313" key="10">
    <source>
        <dbReference type="EMBL" id="HGF33989.1"/>
    </source>
</evidence>
<dbReference type="InterPro" id="IPR026022">
    <property type="entry name" value="PhoU_dom"/>
</dbReference>
<dbReference type="Gene3D" id="1.20.58.220">
    <property type="entry name" value="Phosphate transport system protein phou homolog 2, domain 2"/>
    <property type="match status" value="2"/>
</dbReference>
<reference evidence="10" key="1">
    <citation type="journal article" date="2020" name="mSystems">
        <title>Genome- and Community-Level Interaction Insights into Carbon Utilization and Element Cycling Functions of Hydrothermarchaeota in Hydrothermal Sediment.</title>
        <authorList>
            <person name="Zhou Z."/>
            <person name="Liu Y."/>
            <person name="Xu W."/>
            <person name="Pan J."/>
            <person name="Luo Z.H."/>
            <person name="Li M."/>
        </authorList>
    </citation>
    <scope>NUCLEOTIDE SEQUENCE [LARGE SCALE GENOMIC DNA]</scope>
    <source>
        <strain evidence="10">SpSt-897</strain>
    </source>
</reference>
<evidence type="ECO:0000256" key="4">
    <source>
        <dbReference type="ARBA" id="ARBA00022448"/>
    </source>
</evidence>
<feature type="domain" description="PhoU" evidence="9">
    <location>
        <begin position="126"/>
        <end position="210"/>
    </location>
</feature>
<dbReference type="GO" id="GO:0045936">
    <property type="term" value="P:negative regulation of phosphate metabolic process"/>
    <property type="evidence" value="ECO:0007669"/>
    <property type="project" value="InterPro"/>
</dbReference>
<evidence type="ECO:0000259" key="9">
    <source>
        <dbReference type="Pfam" id="PF01895"/>
    </source>
</evidence>
<dbReference type="PANTHER" id="PTHR42930:SF3">
    <property type="entry name" value="PHOSPHATE-SPECIFIC TRANSPORT SYSTEM ACCESSORY PROTEIN PHOU"/>
    <property type="match status" value="1"/>
</dbReference>
<dbReference type="AlphaFoldDB" id="A0A7C3Z0U6"/>
<evidence type="ECO:0000256" key="1">
    <source>
        <dbReference type="ARBA" id="ARBA00004496"/>
    </source>
</evidence>
<keyword evidence="5 8" id="KW-0963">Cytoplasm</keyword>
<evidence type="ECO:0000256" key="8">
    <source>
        <dbReference type="PIRNR" id="PIRNR003107"/>
    </source>
</evidence>
<evidence type="ECO:0000256" key="2">
    <source>
        <dbReference type="ARBA" id="ARBA00008107"/>
    </source>
</evidence>
<protein>
    <recommendedName>
        <fullName evidence="8">Phosphate-specific transport system accessory protein PhoU</fullName>
    </recommendedName>
</protein>
<dbReference type="Pfam" id="PF01895">
    <property type="entry name" value="PhoU"/>
    <property type="match status" value="2"/>
</dbReference>
<comment type="subcellular location">
    <subcellularLocation>
        <location evidence="1 8">Cytoplasm</location>
    </subcellularLocation>
</comment>
<accession>A0A7C3Z0U6</accession>
<feature type="domain" description="PhoU" evidence="9">
    <location>
        <begin position="22"/>
        <end position="110"/>
    </location>
</feature>
<gene>
    <name evidence="10" type="primary">phoU</name>
    <name evidence="10" type="ORF">ENW96_06310</name>
</gene>
<dbReference type="FunFam" id="1.20.58.220:FF:000004">
    <property type="entry name" value="Phosphate-specific transport system accessory protein PhoU"/>
    <property type="match status" value="1"/>
</dbReference>
<proteinExistence type="inferred from homology"/>